<keyword evidence="16 17" id="KW-0472">Membrane</keyword>
<dbReference type="PRINTS" id="PR00119">
    <property type="entry name" value="CATATPASE"/>
</dbReference>
<evidence type="ECO:0000256" key="6">
    <source>
        <dbReference type="ARBA" id="ARBA00022723"/>
    </source>
</evidence>
<keyword evidence="15" id="KW-0406">Ion transport</keyword>
<dbReference type="GO" id="GO:0060003">
    <property type="term" value="P:copper ion export"/>
    <property type="evidence" value="ECO:0007669"/>
    <property type="project" value="UniProtKB-ARBA"/>
</dbReference>
<accession>A0A4Y8RAM3</accession>
<keyword evidence="6 17" id="KW-0479">Metal-binding</keyword>
<evidence type="ECO:0000256" key="12">
    <source>
        <dbReference type="ARBA" id="ARBA00022967"/>
    </source>
</evidence>
<gene>
    <name evidence="19" type="ORF">E3C22_22155</name>
</gene>
<keyword evidence="4 17" id="KW-1003">Cell membrane</keyword>
<dbReference type="GO" id="GO:0005507">
    <property type="term" value="F:copper ion binding"/>
    <property type="evidence" value="ECO:0007669"/>
    <property type="project" value="InterPro"/>
</dbReference>
<dbReference type="InterPro" id="IPR027256">
    <property type="entry name" value="P-typ_ATPase_IB"/>
</dbReference>
<dbReference type="PROSITE" id="PS01047">
    <property type="entry name" value="HMA_1"/>
    <property type="match status" value="1"/>
</dbReference>
<dbReference type="Gene3D" id="3.40.50.1000">
    <property type="entry name" value="HAD superfamily/HAD-like"/>
    <property type="match status" value="1"/>
</dbReference>
<dbReference type="SUPFAM" id="SSF55008">
    <property type="entry name" value="HMA, heavy metal-associated domain"/>
    <property type="match status" value="2"/>
</dbReference>
<dbReference type="PROSITE" id="PS00154">
    <property type="entry name" value="ATPASE_E1_E2"/>
    <property type="match status" value="1"/>
</dbReference>
<dbReference type="SFLD" id="SFLDS00003">
    <property type="entry name" value="Haloacid_Dehalogenase"/>
    <property type="match status" value="1"/>
</dbReference>
<evidence type="ECO:0000313" key="19">
    <source>
        <dbReference type="EMBL" id="TFF18257.1"/>
    </source>
</evidence>
<dbReference type="InterPro" id="IPR036412">
    <property type="entry name" value="HAD-like_sf"/>
</dbReference>
<dbReference type="GO" id="GO:0005886">
    <property type="term" value="C:plasma membrane"/>
    <property type="evidence" value="ECO:0007669"/>
    <property type="project" value="UniProtKB-SubCell"/>
</dbReference>
<feature type="transmembrane region" description="Helical" evidence="17">
    <location>
        <begin position="266"/>
        <end position="285"/>
    </location>
</feature>
<dbReference type="PANTHER" id="PTHR43520:SF8">
    <property type="entry name" value="P-TYPE CU(+) TRANSPORTER"/>
    <property type="match status" value="1"/>
</dbReference>
<dbReference type="Pfam" id="PF00403">
    <property type="entry name" value="HMA"/>
    <property type="match status" value="2"/>
</dbReference>
<feature type="domain" description="HMA" evidence="18">
    <location>
        <begin position="5"/>
        <end position="70"/>
    </location>
</feature>
<dbReference type="RefSeq" id="WP_134764069.1">
    <property type="nucleotide sequence ID" value="NZ_SOZD01000010.1"/>
</dbReference>
<dbReference type="NCBIfam" id="TIGR01494">
    <property type="entry name" value="ATPase_P-type"/>
    <property type="match status" value="1"/>
</dbReference>
<dbReference type="OrthoDB" id="8428253at2"/>
<keyword evidence="12" id="KW-1278">Translocase</keyword>
<evidence type="ECO:0000256" key="1">
    <source>
        <dbReference type="ARBA" id="ARBA00004651"/>
    </source>
</evidence>
<dbReference type="Proteomes" id="UP000298179">
    <property type="component" value="Unassembled WGS sequence"/>
</dbReference>
<comment type="caution">
    <text evidence="19">The sequence shown here is derived from an EMBL/GenBank/DDBJ whole genome shotgun (WGS) entry which is preliminary data.</text>
</comment>
<feature type="transmembrane region" description="Helical" evidence="17">
    <location>
        <begin position="196"/>
        <end position="217"/>
    </location>
</feature>
<organism evidence="19 20">
    <name type="scientific">Jiella endophytica</name>
    <dbReference type="NCBI Taxonomy" id="2558362"/>
    <lineage>
        <taxon>Bacteria</taxon>
        <taxon>Pseudomonadati</taxon>
        <taxon>Pseudomonadota</taxon>
        <taxon>Alphaproteobacteria</taxon>
        <taxon>Hyphomicrobiales</taxon>
        <taxon>Aurantimonadaceae</taxon>
        <taxon>Jiella</taxon>
    </lineage>
</organism>
<dbReference type="CDD" id="cd02094">
    <property type="entry name" value="P-type_ATPase_Cu-like"/>
    <property type="match status" value="1"/>
</dbReference>
<dbReference type="CDD" id="cd00371">
    <property type="entry name" value="HMA"/>
    <property type="match status" value="2"/>
</dbReference>
<dbReference type="GO" id="GO:0043682">
    <property type="term" value="F:P-type divalent copper transporter activity"/>
    <property type="evidence" value="ECO:0007669"/>
    <property type="project" value="TreeGrafter"/>
</dbReference>
<dbReference type="InterPro" id="IPR001757">
    <property type="entry name" value="P_typ_ATPase"/>
</dbReference>
<dbReference type="GO" id="GO:0055070">
    <property type="term" value="P:copper ion homeostasis"/>
    <property type="evidence" value="ECO:0007669"/>
    <property type="project" value="TreeGrafter"/>
</dbReference>
<dbReference type="SUPFAM" id="SSF81653">
    <property type="entry name" value="Calcium ATPase, transduction domain A"/>
    <property type="match status" value="1"/>
</dbReference>
<evidence type="ECO:0000256" key="14">
    <source>
        <dbReference type="ARBA" id="ARBA00023008"/>
    </source>
</evidence>
<feature type="transmembrane region" description="Helical" evidence="17">
    <location>
        <begin position="238"/>
        <end position="260"/>
    </location>
</feature>
<keyword evidence="10 17" id="KW-0067">ATP-binding</keyword>
<dbReference type="SUPFAM" id="SSF56784">
    <property type="entry name" value="HAD-like"/>
    <property type="match status" value="1"/>
</dbReference>
<dbReference type="PANTHER" id="PTHR43520">
    <property type="entry name" value="ATP7, ISOFORM B"/>
    <property type="match status" value="1"/>
</dbReference>
<keyword evidence="9" id="KW-0187">Copper transport</keyword>
<keyword evidence="3" id="KW-0813">Transport</keyword>
<dbReference type="Gene3D" id="3.30.70.100">
    <property type="match status" value="2"/>
</dbReference>
<keyword evidence="8 17" id="KW-0547">Nucleotide-binding</keyword>
<dbReference type="PROSITE" id="PS50846">
    <property type="entry name" value="HMA_2"/>
    <property type="match status" value="2"/>
</dbReference>
<keyword evidence="11" id="KW-0460">Magnesium</keyword>
<dbReference type="NCBIfam" id="TIGR01511">
    <property type="entry name" value="ATPase-IB1_Cu"/>
    <property type="match status" value="1"/>
</dbReference>
<feature type="transmembrane region" description="Helical" evidence="17">
    <location>
        <begin position="419"/>
        <end position="441"/>
    </location>
</feature>
<dbReference type="NCBIfam" id="TIGR00003">
    <property type="entry name" value="copper ion binding protein"/>
    <property type="match status" value="1"/>
</dbReference>
<evidence type="ECO:0000256" key="9">
    <source>
        <dbReference type="ARBA" id="ARBA00022796"/>
    </source>
</evidence>
<dbReference type="InterPro" id="IPR006121">
    <property type="entry name" value="HMA_dom"/>
</dbReference>
<feature type="domain" description="HMA" evidence="18">
    <location>
        <begin position="72"/>
        <end position="138"/>
    </location>
</feature>
<dbReference type="InterPro" id="IPR018303">
    <property type="entry name" value="ATPase_P-typ_P_site"/>
</dbReference>
<comment type="similarity">
    <text evidence="2 17">Belongs to the cation transport ATPase (P-type) (TC 3.A.3) family. Type IB subfamily.</text>
</comment>
<dbReference type="GO" id="GO:0016887">
    <property type="term" value="F:ATP hydrolysis activity"/>
    <property type="evidence" value="ECO:0007669"/>
    <property type="project" value="InterPro"/>
</dbReference>
<keyword evidence="13 17" id="KW-1133">Transmembrane helix</keyword>
<evidence type="ECO:0000256" key="3">
    <source>
        <dbReference type="ARBA" id="ARBA00022448"/>
    </source>
</evidence>
<evidence type="ECO:0000256" key="8">
    <source>
        <dbReference type="ARBA" id="ARBA00022741"/>
    </source>
</evidence>
<dbReference type="PRINTS" id="PR00120">
    <property type="entry name" value="HATPASE"/>
</dbReference>
<dbReference type="SUPFAM" id="SSF81665">
    <property type="entry name" value="Calcium ATPase, transmembrane domain M"/>
    <property type="match status" value="1"/>
</dbReference>
<dbReference type="InterPro" id="IPR006122">
    <property type="entry name" value="HMA_Cu_ion-bd"/>
</dbReference>
<dbReference type="InterPro" id="IPR017969">
    <property type="entry name" value="Heavy-metal-associated_CS"/>
</dbReference>
<protein>
    <submittedName>
        <fullName evidence="19">Copper-translocating P-type ATPase</fullName>
    </submittedName>
</protein>
<evidence type="ECO:0000256" key="15">
    <source>
        <dbReference type="ARBA" id="ARBA00023065"/>
    </source>
</evidence>
<dbReference type="FunFam" id="2.70.150.10:FF:000020">
    <property type="entry name" value="Copper-exporting P-type ATPase A"/>
    <property type="match status" value="1"/>
</dbReference>
<name>A0A4Y8RAM3_9HYPH</name>
<evidence type="ECO:0000256" key="16">
    <source>
        <dbReference type="ARBA" id="ARBA00023136"/>
    </source>
</evidence>
<keyword evidence="7" id="KW-0677">Repeat</keyword>
<dbReference type="Gene3D" id="2.70.150.10">
    <property type="entry name" value="Calcium-transporting ATPase, cytoplasmic transduction domain A"/>
    <property type="match status" value="1"/>
</dbReference>
<dbReference type="Pfam" id="PF00702">
    <property type="entry name" value="Hydrolase"/>
    <property type="match status" value="1"/>
</dbReference>
<evidence type="ECO:0000256" key="11">
    <source>
        <dbReference type="ARBA" id="ARBA00022842"/>
    </source>
</evidence>
<feature type="transmembrane region" description="Helical" evidence="17">
    <location>
        <begin position="763"/>
        <end position="782"/>
    </location>
</feature>
<evidence type="ECO:0000313" key="20">
    <source>
        <dbReference type="Proteomes" id="UP000298179"/>
    </source>
</evidence>
<dbReference type="SFLD" id="SFLDF00027">
    <property type="entry name" value="p-type_atpase"/>
    <property type="match status" value="1"/>
</dbReference>
<proteinExistence type="inferred from homology"/>
<dbReference type="EMBL" id="SOZD01000010">
    <property type="protein sequence ID" value="TFF18257.1"/>
    <property type="molecule type" value="Genomic_DNA"/>
</dbReference>
<evidence type="ECO:0000259" key="18">
    <source>
        <dbReference type="PROSITE" id="PS50846"/>
    </source>
</evidence>
<dbReference type="Gene3D" id="3.40.1110.10">
    <property type="entry name" value="Calcium-transporting ATPase, cytoplasmic domain N"/>
    <property type="match status" value="1"/>
</dbReference>
<dbReference type="GO" id="GO:0005524">
    <property type="term" value="F:ATP binding"/>
    <property type="evidence" value="ECO:0007669"/>
    <property type="project" value="UniProtKB-UniRule"/>
</dbReference>
<dbReference type="InterPro" id="IPR023299">
    <property type="entry name" value="ATPase_P-typ_cyto_dom_N"/>
</dbReference>
<keyword evidence="5 17" id="KW-0812">Transmembrane</keyword>
<dbReference type="InterPro" id="IPR023298">
    <property type="entry name" value="ATPase_P-typ_TM_dom_sf"/>
</dbReference>
<dbReference type="AlphaFoldDB" id="A0A4Y8RAM3"/>
<dbReference type="InterPro" id="IPR036163">
    <property type="entry name" value="HMA_dom_sf"/>
</dbReference>
<evidence type="ECO:0000256" key="5">
    <source>
        <dbReference type="ARBA" id="ARBA00022692"/>
    </source>
</evidence>
<evidence type="ECO:0000256" key="2">
    <source>
        <dbReference type="ARBA" id="ARBA00006024"/>
    </source>
</evidence>
<evidence type="ECO:0000256" key="17">
    <source>
        <dbReference type="RuleBase" id="RU362081"/>
    </source>
</evidence>
<dbReference type="InterPro" id="IPR008250">
    <property type="entry name" value="ATPase_P-typ_transduc_dom_A_sf"/>
</dbReference>
<comment type="subcellular location">
    <subcellularLocation>
        <location evidence="1">Cell membrane</location>
        <topology evidence="1">Multi-pass membrane protein</topology>
    </subcellularLocation>
</comment>
<evidence type="ECO:0000256" key="10">
    <source>
        <dbReference type="ARBA" id="ARBA00022840"/>
    </source>
</evidence>
<dbReference type="Pfam" id="PF00122">
    <property type="entry name" value="E1-E2_ATPase"/>
    <property type="match status" value="1"/>
</dbReference>
<evidence type="ECO:0000256" key="4">
    <source>
        <dbReference type="ARBA" id="ARBA00022475"/>
    </source>
</evidence>
<feature type="transmembrane region" description="Helical" evidence="17">
    <location>
        <begin position="447"/>
        <end position="470"/>
    </location>
</feature>
<evidence type="ECO:0000256" key="7">
    <source>
        <dbReference type="ARBA" id="ARBA00022737"/>
    </source>
</evidence>
<keyword evidence="14" id="KW-0186">Copper</keyword>
<feature type="transmembrane region" description="Helical" evidence="17">
    <location>
        <begin position="788"/>
        <end position="806"/>
    </location>
</feature>
<sequence length="842" mass="87206">MNAARPLTIGVDGMSCSSCVRRVEGALTRVRGVTTASVNLTRETASVSMHAPVDTAVLVAALDEAGYPARVTELTLDVDGMSSASCVGRVVRAVRAVPGVVAATVNLASATAQLRYLDGALDVFEIAAAATAAGYPAMPRRAGEKAAAGGEERQAGEQAELRRDLLLAAVLAAPVVAIAAGGHLSPAFGDWLDTAFGSFPLLVAEFLLTALVLAGPGQRFFARGIPALLRGAPDMNSLVALGTAAAFLYSTVATFLPQLLPEAASGVYFEAAAMVVVLVLAGRLMEARARGRTGEAIRKLARLKVQTALVLRDGEAIELPVERLAAGDLIRVRPGERIGADGVVSEGRSFVEEAMLTGEPSPVEKQPGDTVVGGTVNGAGSFVFRAEKVGADTVLSQIIRMVEEAQAAKLPIQALVDRVTMVFVPAVMLAAALAFTLWLVAAPTPDVSHALVAAVAVLIIACPCAMGLATPTSIMVATGRAAELGVLFRRGDALQALRDVDVVAFDKTGTLTEGRPRLTEFLLAPGFRRSDVMRFAGAVEKASEHPIARAVLVCAEQRVSDFPPVQDYRSMTGLGVSARVEGRTVLVGSERLLARENISLGELAGAAERLASETTSPIFVAIDGVVAAAIAFSDPVRPEARAIVDALHADGRKVAIISGDVRASAEAVAARLGIDHVVAGVLPDGKVAALQTLREGGRTVAFVGEGINDAPVLAAADVGIAVGSGTEVAIESADVVLLSGDLAEVLCAIDISRRTMANIRQNLFWAFGFNVVLIPIAAGVFYPAYGIMLSPVLAAGAMALSSVFVLSNALRLRYFRPLPAARRGGDGAIAPRGMRGRKLAEA</sequence>
<dbReference type="InterPro" id="IPR023214">
    <property type="entry name" value="HAD_sf"/>
</dbReference>
<feature type="transmembrane region" description="Helical" evidence="17">
    <location>
        <begin position="165"/>
        <end position="184"/>
    </location>
</feature>
<reference evidence="19 20" key="1">
    <citation type="submission" date="2019-03" db="EMBL/GenBank/DDBJ databases">
        <title>Jiella endophytica sp. nov., a novel endophytic bacterium isolated from root of Ficus microcarpa Linn. f.</title>
        <authorList>
            <person name="Tuo L."/>
        </authorList>
    </citation>
    <scope>NUCLEOTIDE SEQUENCE [LARGE SCALE GENOMIC DNA]</scope>
    <source>
        <strain evidence="19 20">CBS5Q-3</strain>
    </source>
</reference>
<evidence type="ECO:0000256" key="13">
    <source>
        <dbReference type="ARBA" id="ARBA00022989"/>
    </source>
</evidence>
<dbReference type="InterPro" id="IPR044492">
    <property type="entry name" value="P_typ_ATPase_HD_dom"/>
</dbReference>
<dbReference type="NCBIfam" id="TIGR01525">
    <property type="entry name" value="ATPase-IB_hvy"/>
    <property type="match status" value="1"/>
</dbReference>
<dbReference type="SFLD" id="SFLDG00002">
    <property type="entry name" value="C1.7:_P-type_atpase_like"/>
    <property type="match status" value="1"/>
</dbReference>
<keyword evidence="20" id="KW-1185">Reference proteome</keyword>
<dbReference type="InterPro" id="IPR059000">
    <property type="entry name" value="ATPase_P-type_domA"/>
</dbReference>